<evidence type="ECO:0000313" key="2">
    <source>
        <dbReference type="Proteomes" id="UP000004736"/>
    </source>
</evidence>
<sequence length="43" mass="4923">MHNAHFIALTHNIIISFYDFRIWTGMGRNSLIGFLPVGSVYLV</sequence>
<name>C9LLW9_9FIRM</name>
<protein>
    <submittedName>
        <fullName evidence="1">Uncharacterized protein</fullName>
    </submittedName>
</protein>
<proteinExistence type="predicted"/>
<gene>
    <name evidence="1" type="ORF">GCWU000321_00501</name>
</gene>
<dbReference type="HOGENOM" id="CLU_3232749_0_0_9"/>
<dbReference type="AlphaFoldDB" id="C9LLW9"/>
<keyword evidence="2" id="KW-1185">Reference proteome</keyword>
<organism evidence="1 2">
    <name type="scientific">Dialister invisus DSM 15470</name>
    <dbReference type="NCBI Taxonomy" id="592028"/>
    <lineage>
        <taxon>Bacteria</taxon>
        <taxon>Bacillati</taxon>
        <taxon>Bacillota</taxon>
        <taxon>Negativicutes</taxon>
        <taxon>Veillonellales</taxon>
        <taxon>Veillonellaceae</taxon>
        <taxon>Dialister</taxon>
    </lineage>
</organism>
<comment type="caution">
    <text evidence="1">The sequence shown here is derived from an EMBL/GenBank/DDBJ whole genome shotgun (WGS) entry which is preliminary data.</text>
</comment>
<accession>C9LLW9</accession>
<dbReference type="EMBL" id="ACIM02000001">
    <property type="protein sequence ID" value="EEW96556.1"/>
    <property type="molecule type" value="Genomic_DNA"/>
</dbReference>
<dbReference type="Proteomes" id="UP000004736">
    <property type="component" value="Unassembled WGS sequence"/>
</dbReference>
<evidence type="ECO:0000313" key="1">
    <source>
        <dbReference type="EMBL" id="EEW96556.1"/>
    </source>
</evidence>
<reference evidence="1" key="1">
    <citation type="submission" date="2009-09" db="EMBL/GenBank/DDBJ databases">
        <authorList>
            <person name="Weinstock G."/>
            <person name="Sodergren E."/>
            <person name="Clifton S."/>
            <person name="Fulton L."/>
            <person name="Fulton B."/>
            <person name="Courtney L."/>
            <person name="Fronick C."/>
            <person name="Harrison M."/>
            <person name="Strong C."/>
            <person name="Farmer C."/>
            <person name="Delahaunty K."/>
            <person name="Markovic C."/>
            <person name="Hall O."/>
            <person name="Minx P."/>
            <person name="Tomlinson C."/>
            <person name="Mitreva M."/>
            <person name="Nelson J."/>
            <person name="Hou S."/>
            <person name="Wollam A."/>
            <person name="Pepin K.H."/>
            <person name="Johnson M."/>
            <person name="Bhonagiri V."/>
            <person name="Nash W.E."/>
            <person name="Warren W."/>
            <person name="Chinwalla A."/>
            <person name="Mardis E.R."/>
            <person name="Wilson R.K."/>
        </authorList>
    </citation>
    <scope>NUCLEOTIDE SEQUENCE [LARGE SCALE GENOMIC DNA]</scope>
    <source>
        <strain evidence="1">DSM 15470</strain>
    </source>
</reference>